<feature type="domain" description="Glycosyltransferase subfamily 4-like N-terminal" evidence="5">
    <location>
        <begin position="17"/>
        <end position="178"/>
    </location>
</feature>
<evidence type="ECO:0000313" key="7">
    <source>
        <dbReference type="Proteomes" id="UP001157125"/>
    </source>
</evidence>
<dbReference type="Gene3D" id="3.40.50.2000">
    <property type="entry name" value="Glycogen Phosphorylase B"/>
    <property type="match status" value="1"/>
</dbReference>
<keyword evidence="2" id="KW-0328">Glycosyltransferase</keyword>
<dbReference type="SUPFAM" id="SSF53756">
    <property type="entry name" value="UDP-Glycosyltransferase/glycogen phosphorylase"/>
    <property type="match status" value="1"/>
</dbReference>
<feature type="region of interest" description="Disordered" evidence="4">
    <location>
        <begin position="185"/>
        <end position="292"/>
    </location>
</feature>
<dbReference type="PANTHER" id="PTHR45947:SF3">
    <property type="entry name" value="SULFOQUINOVOSYL TRANSFERASE SQD2"/>
    <property type="match status" value="1"/>
</dbReference>
<proteinExistence type="predicted"/>
<protein>
    <recommendedName>
        <fullName evidence="1">D-inositol 3-phosphate glycosyltransferase</fullName>
    </recommendedName>
</protein>
<dbReference type="CDD" id="cd03801">
    <property type="entry name" value="GT4_PimA-like"/>
    <property type="match status" value="1"/>
</dbReference>
<accession>A0ABQ6IJ67</accession>
<dbReference type="Proteomes" id="UP001157125">
    <property type="component" value="Unassembled WGS sequence"/>
</dbReference>
<dbReference type="InterPro" id="IPR028098">
    <property type="entry name" value="Glyco_trans_4-like_N"/>
</dbReference>
<reference evidence="7" key="1">
    <citation type="journal article" date="2019" name="Int. J. Syst. Evol. Microbiol.">
        <title>The Global Catalogue of Microorganisms (GCM) 10K type strain sequencing project: providing services to taxonomists for standard genome sequencing and annotation.</title>
        <authorList>
            <consortium name="The Broad Institute Genomics Platform"/>
            <consortium name="The Broad Institute Genome Sequencing Center for Infectious Disease"/>
            <person name="Wu L."/>
            <person name="Ma J."/>
        </authorList>
    </citation>
    <scope>NUCLEOTIDE SEQUENCE [LARGE SCALE GENOMIC DNA]</scope>
    <source>
        <strain evidence="7">NBRC 112299</strain>
    </source>
</reference>
<evidence type="ECO:0000256" key="4">
    <source>
        <dbReference type="SAM" id="MobiDB-lite"/>
    </source>
</evidence>
<organism evidence="6 7">
    <name type="scientific">Demequina litorisediminis</name>
    <dbReference type="NCBI Taxonomy" id="1849022"/>
    <lineage>
        <taxon>Bacteria</taxon>
        <taxon>Bacillati</taxon>
        <taxon>Actinomycetota</taxon>
        <taxon>Actinomycetes</taxon>
        <taxon>Micrococcales</taxon>
        <taxon>Demequinaceae</taxon>
        <taxon>Demequina</taxon>
    </lineage>
</organism>
<keyword evidence="3" id="KW-0808">Transferase</keyword>
<evidence type="ECO:0000256" key="1">
    <source>
        <dbReference type="ARBA" id="ARBA00021292"/>
    </source>
</evidence>
<dbReference type="PANTHER" id="PTHR45947">
    <property type="entry name" value="SULFOQUINOVOSYL TRANSFERASE SQD2"/>
    <property type="match status" value="1"/>
</dbReference>
<name>A0ABQ6IJ67_9MICO</name>
<evidence type="ECO:0000256" key="2">
    <source>
        <dbReference type="ARBA" id="ARBA00022676"/>
    </source>
</evidence>
<evidence type="ECO:0000313" key="6">
    <source>
        <dbReference type="EMBL" id="GMA37766.1"/>
    </source>
</evidence>
<keyword evidence="7" id="KW-1185">Reference proteome</keyword>
<evidence type="ECO:0000259" key="5">
    <source>
        <dbReference type="Pfam" id="PF13439"/>
    </source>
</evidence>
<evidence type="ECO:0000256" key="3">
    <source>
        <dbReference type="ARBA" id="ARBA00022679"/>
    </source>
</evidence>
<dbReference type="InterPro" id="IPR050194">
    <property type="entry name" value="Glycosyltransferase_grp1"/>
</dbReference>
<dbReference type="Pfam" id="PF13439">
    <property type="entry name" value="Glyco_transf_4"/>
    <property type="match status" value="1"/>
</dbReference>
<gene>
    <name evidence="6" type="ORF">GCM10025876_39700</name>
</gene>
<feature type="compositionally biased region" description="Basic residues" evidence="4">
    <location>
        <begin position="264"/>
        <end position="276"/>
    </location>
</feature>
<feature type="compositionally biased region" description="Basic and acidic residues" evidence="4">
    <location>
        <begin position="185"/>
        <end position="201"/>
    </location>
</feature>
<feature type="compositionally biased region" description="Basic residues" evidence="4">
    <location>
        <begin position="233"/>
        <end position="255"/>
    </location>
</feature>
<sequence length="292" mass="32360">MDIMRIGIVCPYSFDRPGGVQLHIMDLAEILMERGHEVSVIAPGSPDTAVPDYVSIAGKSIPVHYNGSVARVKFGPIAAARVRIWLRDGNFDVVHLHEPGTMSLSVIAMWARLGPTVATFHTSNDHSRMMRIAKPFIKPGYEELDARIAVSPSADRTVKEHLGVAATHIIPNGVDTEEYVVAEPRGEWTGTRRADHRHPGQDGRAAQGTRGVPRRHPACARPLPACPIPGRRPLLRPRCRASGARGRRGGRRTRRGHEGTLHGVGRRVLRAQHRRREPSASSWSRRWRRALP</sequence>
<dbReference type="EMBL" id="BSUN01000001">
    <property type="protein sequence ID" value="GMA37766.1"/>
    <property type="molecule type" value="Genomic_DNA"/>
</dbReference>
<comment type="caution">
    <text evidence="6">The sequence shown here is derived from an EMBL/GenBank/DDBJ whole genome shotgun (WGS) entry which is preliminary data.</text>
</comment>